<dbReference type="InterPro" id="IPR011817">
    <property type="entry name" value="Uridylate_kinase"/>
</dbReference>
<dbReference type="InterPro" id="IPR011818">
    <property type="entry name" value="Uridylate_kinase_arch/spir"/>
</dbReference>
<dbReference type="AlphaFoldDB" id="A0A1G2HP81"/>
<evidence type="ECO:0000313" key="15">
    <source>
        <dbReference type="EMBL" id="OGZ64021.1"/>
    </source>
</evidence>
<evidence type="ECO:0000256" key="8">
    <source>
        <dbReference type="ARBA" id="ARBA00022741"/>
    </source>
</evidence>
<evidence type="ECO:0000256" key="10">
    <source>
        <dbReference type="ARBA" id="ARBA00022840"/>
    </source>
</evidence>
<evidence type="ECO:0000256" key="2">
    <source>
        <dbReference type="ARBA" id="ARBA00004791"/>
    </source>
</evidence>
<dbReference type="GO" id="GO:0005524">
    <property type="term" value="F:ATP binding"/>
    <property type="evidence" value="ECO:0007669"/>
    <property type="project" value="UniProtKB-KW"/>
</dbReference>
<evidence type="ECO:0000256" key="6">
    <source>
        <dbReference type="ARBA" id="ARBA00022490"/>
    </source>
</evidence>
<dbReference type="InterPro" id="IPR001048">
    <property type="entry name" value="Asp/Glu/Uridylate_kinase"/>
</dbReference>
<dbReference type="PANTHER" id="PTHR42833:SF4">
    <property type="entry name" value="URIDYLATE KINASE PUMPKIN, CHLOROPLASTIC"/>
    <property type="match status" value="1"/>
</dbReference>
<comment type="pathway">
    <text evidence="2">Pyrimidine metabolism; CTP biosynthesis via de novo pathway; UDP from UMP (UMPK route): step 1/1.</text>
</comment>
<sequence>MIKEAVIVSLGGSLVAPSDIDTAFLKVFKKTITKHLQKKRFFIFVGGGKICRSYQKALLDFGADNKERDQIGINISRLNAEVVKQSFDKLSFDHVLIDPTKKVNSRRDVIIFAGWKPGWSTDYCSVMLAKNMGIKTIINMTNINHIHDKDPNRYKDARPLKEISWKDFRKMVGNKWTPGLSAPFDPRASKMAEILKIKVAIINGKKLERLEDFLNNKPFVGTVIQ</sequence>
<proteinExistence type="inferred from homology"/>
<evidence type="ECO:0000256" key="5">
    <source>
        <dbReference type="ARBA" id="ARBA00016403"/>
    </source>
</evidence>
<dbReference type="PANTHER" id="PTHR42833">
    <property type="entry name" value="URIDYLATE KINASE"/>
    <property type="match status" value="1"/>
</dbReference>
<dbReference type="Proteomes" id="UP000176855">
    <property type="component" value="Unassembled WGS sequence"/>
</dbReference>
<keyword evidence="10" id="KW-0067">ATP-binding</keyword>
<reference evidence="15 16" key="1">
    <citation type="journal article" date="2016" name="Nat. Commun.">
        <title>Thousands of microbial genomes shed light on interconnected biogeochemical processes in an aquifer system.</title>
        <authorList>
            <person name="Anantharaman K."/>
            <person name="Brown C.T."/>
            <person name="Hug L.A."/>
            <person name="Sharon I."/>
            <person name="Castelle C.J."/>
            <person name="Probst A.J."/>
            <person name="Thomas B.C."/>
            <person name="Singh A."/>
            <person name="Wilkins M.J."/>
            <person name="Karaoz U."/>
            <person name="Brodie E.L."/>
            <person name="Williams K.H."/>
            <person name="Hubbard S.S."/>
            <person name="Banfield J.F."/>
        </authorList>
    </citation>
    <scope>NUCLEOTIDE SEQUENCE [LARGE SCALE GENOMIC DNA]</scope>
</reference>
<name>A0A1G2HP81_9BACT</name>
<evidence type="ECO:0000256" key="4">
    <source>
        <dbReference type="ARBA" id="ARBA00012899"/>
    </source>
</evidence>
<evidence type="ECO:0000313" key="16">
    <source>
        <dbReference type="Proteomes" id="UP000176855"/>
    </source>
</evidence>
<dbReference type="NCBIfam" id="TIGR02076">
    <property type="entry name" value="pyrH_arch"/>
    <property type="match status" value="1"/>
</dbReference>
<protein>
    <recommendedName>
        <fullName evidence="5">Uridylate kinase</fullName>
        <ecNumber evidence="4">2.7.4.22</ecNumber>
    </recommendedName>
    <alternativeName>
        <fullName evidence="12">Uridine monophosphate kinase</fullName>
    </alternativeName>
</protein>
<evidence type="ECO:0000256" key="7">
    <source>
        <dbReference type="ARBA" id="ARBA00022679"/>
    </source>
</evidence>
<dbReference type="Pfam" id="PF00696">
    <property type="entry name" value="AA_kinase"/>
    <property type="match status" value="1"/>
</dbReference>
<dbReference type="STRING" id="1802202.A2730_02890"/>
<dbReference type="PIRSF" id="PIRSF005650">
    <property type="entry name" value="Uridylate_kin"/>
    <property type="match status" value="1"/>
</dbReference>
<comment type="subcellular location">
    <subcellularLocation>
        <location evidence="1">Cytoplasm</location>
    </subcellularLocation>
</comment>
<dbReference type="EC" id="2.7.4.22" evidence="4"/>
<dbReference type="Gene3D" id="3.40.1160.10">
    <property type="entry name" value="Acetylglutamate kinase-like"/>
    <property type="match status" value="1"/>
</dbReference>
<comment type="catalytic activity">
    <reaction evidence="13">
        <text>UMP + ATP = UDP + ADP</text>
        <dbReference type="Rhea" id="RHEA:24400"/>
        <dbReference type="ChEBI" id="CHEBI:30616"/>
        <dbReference type="ChEBI" id="CHEBI:57865"/>
        <dbReference type="ChEBI" id="CHEBI:58223"/>
        <dbReference type="ChEBI" id="CHEBI:456216"/>
        <dbReference type="EC" id="2.7.4.22"/>
    </reaction>
</comment>
<comment type="caution">
    <text evidence="15">The sequence shown here is derived from an EMBL/GenBank/DDBJ whole genome shotgun (WGS) entry which is preliminary data.</text>
</comment>
<dbReference type="InterPro" id="IPR036393">
    <property type="entry name" value="AceGlu_kinase-like_sf"/>
</dbReference>
<keyword evidence="9" id="KW-0418">Kinase</keyword>
<evidence type="ECO:0000256" key="11">
    <source>
        <dbReference type="ARBA" id="ARBA00022975"/>
    </source>
</evidence>
<dbReference type="SUPFAM" id="SSF53633">
    <property type="entry name" value="Carbamate kinase-like"/>
    <property type="match status" value="1"/>
</dbReference>
<gene>
    <name evidence="15" type="ORF">A2730_02890</name>
</gene>
<evidence type="ECO:0000256" key="12">
    <source>
        <dbReference type="ARBA" id="ARBA00032092"/>
    </source>
</evidence>
<keyword evidence="11" id="KW-0665">Pyrimidine biosynthesis</keyword>
<evidence type="ECO:0000259" key="14">
    <source>
        <dbReference type="Pfam" id="PF00696"/>
    </source>
</evidence>
<dbReference type="GO" id="GO:0006225">
    <property type="term" value="P:UDP biosynthetic process"/>
    <property type="evidence" value="ECO:0007669"/>
    <property type="project" value="TreeGrafter"/>
</dbReference>
<evidence type="ECO:0000256" key="1">
    <source>
        <dbReference type="ARBA" id="ARBA00004496"/>
    </source>
</evidence>
<dbReference type="GO" id="GO:0005737">
    <property type="term" value="C:cytoplasm"/>
    <property type="evidence" value="ECO:0007669"/>
    <property type="project" value="UniProtKB-SubCell"/>
</dbReference>
<keyword evidence="8" id="KW-0547">Nucleotide-binding</keyword>
<accession>A0A1G2HP81</accession>
<evidence type="ECO:0000256" key="9">
    <source>
        <dbReference type="ARBA" id="ARBA00022777"/>
    </source>
</evidence>
<evidence type="ECO:0000256" key="13">
    <source>
        <dbReference type="ARBA" id="ARBA00047767"/>
    </source>
</evidence>
<dbReference type="GO" id="GO:0033862">
    <property type="term" value="F:UMP kinase activity"/>
    <property type="evidence" value="ECO:0007669"/>
    <property type="project" value="UniProtKB-EC"/>
</dbReference>
<feature type="domain" description="Aspartate/glutamate/uridylate kinase" evidence="14">
    <location>
        <begin position="6"/>
        <end position="203"/>
    </location>
</feature>
<keyword evidence="6" id="KW-0963">Cytoplasm</keyword>
<dbReference type="GO" id="GO:0044210">
    <property type="term" value="P:'de novo' CTP biosynthetic process"/>
    <property type="evidence" value="ECO:0007669"/>
    <property type="project" value="UniProtKB-UniPathway"/>
</dbReference>
<keyword evidence="7" id="KW-0808">Transferase</keyword>
<dbReference type="EMBL" id="MHOO01000009">
    <property type="protein sequence ID" value="OGZ64021.1"/>
    <property type="molecule type" value="Genomic_DNA"/>
</dbReference>
<organism evidence="15 16">
    <name type="scientific">Candidatus Staskawiczbacteria bacterium RIFCSPHIGHO2_01_FULL_39_25</name>
    <dbReference type="NCBI Taxonomy" id="1802202"/>
    <lineage>
        <taxon>Bacteria</taxon>
        <taxon>Candidatus Staskawicziibacteriota</taxon>
    </lineage>
</organism>
<dbReference type="UniPathway" id="UPA00159">
    <property type="reaction ID" value="UER00275"/>
</dbReference>
<evidence type="ECO:0000256" key="3">
    <source>
        <dbReference type="ARBA" id="ARBA00007614"/>
    </source>
</evidence>
<comment type="similarity">
    <text evidence="3">Belongs to the UMP kinase family.</text>
</comment>